<sequence length="601" mass="68173">MGILIRKITIENFRSIRRLNLDVQNLSVLVGKNDCGKSNILRALNLFFNNQTNPGTPFNFREDFSLAYVRVEKKAPQIVVQIEFEIPQSYRATNGDILIWKKRWRADGMLDDGYYGIRLKGPEKNIREKVEIPEKSNLHSLLKKIEFQYIPAIKDAHYFDTLRGKIYGIISEVAAATFLKSSSAFETAIANHLVDLTTDITNALHFDTKLALPRDLSHIFERLDFVSGASSVSLDARGDGIKARHIPLILKFMAEKKSSLQTRGAMPYSFIWGYEEPENNLELSSCVALADTFAEYSTSNVAQILLTTHSPVFFNLSAREDAKESTICHHVFLETPESGTMADSSARDLDEKMGTMTLLAPQIQAIEDKVRDRERAKLLAEQASNENKAKIFVEGTTDKLLIEKAIRVFQPGIEQLVSIETKSPGGGHSYVIDHLTGWRSVQKHNPGLPKAVGVLDKDQPGASAKKTWNSEPNNTQSCKCFCYDTPTHIIPVLRANWQLPITLETLYPKSIWEYALARHYLEPRKLIEILPDNITEDLINENKTAEDYMDKDWEIFVKYKFKEKGKSLIANHIVRKSDDDFANLCPAFLPLVNQIQQYLFQ</sequence>
<reference evidence="3" key="1">
    <citation type="journal article" date="2019" name="Int. J. Syst. Evol. Microbiol.">
        <title>The Global Catalogue of Microorganisms (GCM) 10K type strain sequencing project: providing services to taxonomists for standard genome sequencing and annotation.</title>
        <authorList>
            <consortium name="The Broad Institute Genomics Platform"/>
            <consortium name="The Broad Institute Genome Sequencing Center for Infectious Disease"/>
            <person name="Wu L."/>
            <person name="Ma J."/>
        </authorList>
    </citation>
    <scope>NUCLEOTIDE SEQUENCE [LARGE SCALE GENOMIC DNA]</scope>
    <source>
        <strain evidence="3">CGMCC 1.15304</strain>
    </source>
</reference>
<comment type="caution">
    <text evidence="2">The sequence shown here is derived from an EMBL/GenBank/DDBJ whole genome shotgun (WGS) entry which is preliminary data.</text>
</comment>
<keyword evidence="2" id="KW-0540">Nuclease</keyword>
<keyword evidence="2" id="KW-0255">Endonuclease</keyword>
<dbReference type="InterPro" id="IPR041685">
    <property type="entry name" value="AAA_GajA/Old/RecF-like"/>
</dbReference>
<keyword evidence="2" id="KW-0378">Hydrolase</keyword>
<evidence type="ECO:0000259" key="1">
    <source>
        <dbReference type="Pfam" id="PF13175"/>
    </source>
</evidence>
<dbReference type="PANTHER" id="PTHR43581">
    <property type="entry name" value="ATP/GTP PHOSPHATASE"/>
    <property type="match status" value="1"/>
</dbReference>
<dbReference type="PANTHER" id="PTHR43581:SF4">
    <property type="entry name" value="ATP_GTP PHOSPHATASE"/>
    <property type="match status" value="1"/>
</dbReference>
<dbReference type="GO" id="GO:0004519">
    <property type="term" value="F:endonuclease activity"/>
    <property type="evidence" value="ECO:0007669"/>
    <property type="project" value="UniProtKB-KW"/>
</dbReference>
<proteinExistence type="predicted"/>
<dbReference type="Proteomes" id="UP001595776">
    <property type="component" value="Unassembled WGS sequence"/>
</dbReference>
<dbReference type="SUPFAM" id="SSF52540">
    <property type="entry name" value="P-loop containing nucleoside triphosphate hydrolases"/>
    <property type="match status" value="1"/>
</dbReference>
<name>A0ABV8UF72_9PROT</name>
<feature type="domain" description="Endonuclease GajA/Old nuclease/RecF-like AAA" evidence="1">
    <location>
        <begin position="5"/>
        <end position="139"/>
    </location>
</feature>
<protein>
    <submittedName>
        <fullName evidence="2">ATP-dependent endonuclease</fullName>
    </submittedName>
</protein>
<dbReference type="InterPro" id="IPR027417">
    <property type="entry name" value="P-loop_NTPase"/>
</dbReference>
<dbReference type="RefSeq" id="WP_068144305.1">
    <property type="nucleotide sequence ID" value="NZ_JBHSCR010000036.1"/>
</dbReference>
<accession>A0ABV8UF72</accession>
<organism evidence="2 3">
    <name type="scientific">Kordiimonas lipolytica</name>
    <dbReference type="NCBI Taxonomy" id="1662421"/>
    <lineage>
        <taxon>Bacteria</taxon>
        <taxon>Pseudomonadati</taxon>
        <taxon>Pseudomonadota</taxon>
        <taxon>Alphaproteobacteria</taxon>
        <taxon>Kordiimonadales</taxon>
        <taxon>Kordiimonadaceae</taxon>
        <taxon>Kordiimonas</taxon>
    </lineage>
</organism>
<dbReference type="EMBL" id="JBHSCR010000036">
    <property type="protein sequence ID" value="MFC4349899.1"/>
    <property type="molecule type" value="Genomic_DNA"/>
</dbReference>
<dbReference type="InterPro" id="IPR051396">
    <property type="entry name" value="Bact_Antivir_Def_Nuclease"/>
</dbReference>
<gene>
    <name evidence="2" type="ORF">ACFO5Q_18765</name>
</gene>
<evidence type="ECO:0000313" key="2">
    <source>
        <dbReference type="EMBL" id="MFC4349899.1"/>
    </source>
</evidence>
<evidence type="ECO:0000313" key="3">
    <source>
        <dbReference type="Proteomes" id="UP001595776"/>
    </source>
</evidence>
<dbReference type="Pfam" id="PF13175">
    <property type="entry name" value="AAA_15"/>
    <property type="match status" value="1"/>
</dbReference>
<keyword evidence="3" id="KW-1185">Reference proteome</keyword>
<dbReference type="Gene3D" id="3.40.50.300">
    <property type="entry name" value="P-loop containing nucleotide triphosphate hydrolases"/>
    <property type="match status" value="1"/>
</dbReference>